<dbReference type="PhylomeDB" id="B6QP40"/>
<feature type="compositionally biased region" description="Basic and acidic residues" evidence="13">
    <location>
        <begin position="67"/>
        <end position="80"/>
    </location>
</feature>
<dbReference type="Gene3D" id="1.10.3200.20">
    <property type="entry name" value="DNA Polymerase alpha, zinc finger"/>
    <property type="match status" value="1"/>
</dbReference>
<dbReference type="GO" id="GO:0003887">
    <property type="term" value="F:DNA-directed DNA polymerase activity"/>
    <property type="evidence" value="ECO:0007669"/>
    <property type="project" value="UniProtKB-KW"/>
</dbReference>
<dbReference type="Gene3D" id="6.10.10.100">
    <property type="match status" value="1"/>
</dbReference>
<keyword evidence="3 12" id="KW-0808">Transferase</keyword>
<dbReference type="Gene3D" id="3.30.70.2820">
    <property type="match status" value="1"/>
</dbReference>
<dbReference type="GO" id="GO:0003682">
    <property type="term" value="F:chromatin binding"/>
    <property type="evidence" value="ECO:0007669"/>
    <property type="project" value="TreeGrafter"/>
</dbReference>
<dbReference type="InterPro" id="IPR006172">
    <property type="entry name" value="DNA-dir_DNA_pol_B"/>
</dbReference>
<evidence type="ECO:0000256" key="2">
    <source>
        <dbReference type="ARBA" id="ARBA00005755"/>
    </source>
</evidence>
<dbReference type="VEuPathDB" id="FungiDB:PMAA_047970"/>
<evidence type="ECO:0000256" key="1">
    <source>
        <dbReference type="ARBA" id="ARBA00004123"/>
    </source>
</evidence>
<dbReference type="InterPro" id="IPR015088">
    <property type="entry name" value="Znf_DNA-dir_DNA_pol_B_alpha"/>
</dbReference>
<dbReference type="SMART" id="SM00486">
    <property type="entry name" value="POLBc"/>
    <property type="match status" value="1"/>
</dbReference>
<dbReference type="PANTHER" id="PTHR45861:SF1">
    <property type="entry name" value="DNA POLYMERASE ALPHA CATALYTIC SUBUNIT"/>
    <property type="match status" value="1"/>
</dbReference>
<gene>
    <name evidence="18" type="ORF">PMAA_047970</name>
</gene>
<evidence type="ECO:0000313" key="18">
    <source>
        <dbReference type="EMBL" id="EEA20991.1"/>
    </source>
</evidence>
<evidence type="ECO:0000256" key="13">
    <source>
        <dbReference type="SAM" id="MobiDB-lite"/>
    </source>
</evidence>
<dbReference type="PRINTS" id="PR00106">
    <property type="entry name" value="DNAPOLB"/>
</dbReference>
<dbReference type="InterPro" id="IPR042087">
    <property type="entry name" value="DNA_pol_B_thumb"/>
</dbReference>
<feature type="region of interest" description="Disordered" evidence="13">
    <location>
        <begin position="57"/>
        <end position="114"/>
    </location>
</feature>
<evidence type="ECO:0000259" key="14">
    <source>
        <dbReference type="Pfam" id="PF00136"/>
    </source>
</evidence>
<dbReference type="GO" id="GO:0006273">
    <property type="term" value="P:lagging strand elongation"/>
    <property type="evidence" value="ECO:0007669"/>
    <property type="project" value="TreeGrafter"/>
</dbReference>
<dbReference type="Proteomes" id="UP000001294">
    <property type="component" value="Unassembled WGS sequence"/>
</dbReference>
<dbReference type="GO" id="GO:0006281">
    <property type="term" value="P:DNA repair"/>
    <property type="evidence" value="ECO:0007669"/>
    <property type="project" value="UniProtKB-ARBA"/>
</dbReference>
<proteinExistence type="inferred from homology"/>
<keyword evidence="11" id="KW-0539">Nucleus</keyword>
<dbReference type="GO" id="GO:1902975">
    <property type="term" value="P:mitotic DNA replication initiation"/>
    <property type="evidence" value="ECO:0007669"/>
    <property type="project" value="InterPro"/>
</dbReference>
<dbReference type="OrthoDB" id="6755010at2759"/>
<dbReference type="GO" id="GO:0003688">
    <property type="term" value="F:DNA replication origin binding"/>
    <property type="evidence" value="ECO:0007669"/>
    <property type="project" value="TreeGrafter"/>
</dbReference>
<evidence type="ECO:0000256" key="10">
    <source>
        <dbReference type="ARBA" id="ARBA00023125"/>
    </source>
</evidence>
<dbReference type="PANTHER" id="PTHR45861">
    <property type="entry name" value="DNA POLYMERASE ALPHA CATALYTIC SUBUNIT"/>
    <property type="match status" value="1"/>
</dbReference>
<evidence type="ECO:0000256" key="4">
    <source>
        <dbReference type="ARBA" id="ARBA00022695"/>
    </source>
</evidence>
<feature type="domain" description="Zinc finger DNA-directed DNA polymerase family B alpha" evidence="16">
    <location>
        <begin position="1270"/>
        <end position="1459"/>
    </location>
</feature>
<dbReference type="Gene3D" id="1.10.287.690">
    <property type="entry name" value="Helix hairpin bin"/>
    <property type="match status" value="1"/>
</dbReference>
<dbReference type="GO" id="GO:0006272">
    <property type="term" value="P:leading strand elongation"/>
    <property type="evidence" value="ECO:0007669"/>
    <property type="project" value="TreeGrafter"/>
</dbReference>
<dbReference type="InterPro" id="IPR006133">
    <property type="entry name" value="DNA-dir_DNA_pol_B_exonuc"/>
</dbReference>
<dbReference type="HOGENOM" id="CLU_001718_1_0_1"/>
<evidence type="ECO:0000256" key="3">
    <source>
        <dbReference type="ARBA" id="ARBA00022679"/>
    </source>
</evidence>
<dbReference type="EMBL" id="DS995904">
    <property type="protein sequence ID" value="EEA20991.1"/>
    <property type="molecule type" value="Genomic_DNA"/>
</dbReference>
<dbReference type="PROSITE" id="PS00116">
    <property type="entry name" value="DNA_POLYMERASE_B"/>
    <property type="match status" value="1"/>
</dbReference>
<feature type="compositionally biased region" description="Basic and acidic residues" evidence="13">
    <location>
        <begin position="191"/>
        <end position="204"/>
    </location>
</feature>
<feature type="domain" description="DNA-directed DNA polymerase family B exonuclease" evidence="15">
    <location>
        <begin position="477"/>
        <end position="720"/>
    </location>
</feature>
<dbReference type="NCBIfam" id="TIGR00592">
    <property type="entry name" value="pol2"/>
    <property type="match status" value="1"/>
</dbReference>
<feature type="compositionally biased region" description="Basic and acidic residues" evidence="13">
    <location>
        <begin position="100"/>
        <end position="110"/>
    </location>
</feature>
<dbReference type="CDD" id="cd05532">
    <property type="entry name" value="POLBc_alpha"/>
    <property type="match status" value="1"/>
</dbReference>
<comment type="catalytic activity">
    <reaction evidence="12">
        <text>DNA(n) + a 2'-deoxyribonucleoside 5'-triphosphate = DNA(n+1) + diphosphate</text>
        <dbReference type="Rhea" id="RHEA:22508"/>
        <dbReference type="Rhea" id="RHEA-COMP:17339"/>
        <dbReference type="Rhea" id="RHEA-COMP:17340"/>
        <dbReference type="ChEBI" id="CHEBI:33019"/>
        <dbReference type="ChEBI" id="CHEBI:61560"/>
        <dbReference type="ChEBI" id="CHEBI:173112"/>
        <dbReference type="EC" id="2.7.7.7"/>
    </reaction>
</comment>
<keyword evidence="9 12" id="KW-0239">DNA-directed DNA polymerase</keyword>
<feature type="compositionally biased region" description="Basic and acidic residues" evidence="13">
    <location>
        <begin position="241"/>
        <end position="254"/>
    </location>
</feature>
<dbReference type="GO" id="GO:0003697">
    <property type="term" value="F:single-stranded DNA binding"/>
    <property type="evidence" value="ECO:0007669"/>
    <property type="project" value="TreeGrafter"/>
</dbReference>
<dbReference type="Pfam" id="PF08996">
    <property type="entry name" value="zf-DNA_Pol"/>
    <property type="match status" value="1"/>
</dbReference>
<evidence type="ECO:0000256" key="9">
    <source>
        <dbReference type="ARBA" id="ARBA00022932"/>
    </source>
</evidence>
<comment type="subcellular location">
    <subcellularLocation>
        <location evidence="1">Nucleus</location>
    </subcellularLocation>
</comment>
<keyword evidence="7" id="KW-0863">Zinc-finger</keyword>
<dbReference type="Gene3D" id="3.90.1600.10">
    <property type="entry name" value="Palm domain of DNA polymerase"/>
    <property type="match status" value="1"/>
</dbReference>
<evidence type="ECO:0000256" key="6">
    <source>
        <dbReference type="ARBA" id="ARBA00022723"/>
    </source>
</evidence>
<dbReference type="GO" id="GO:0000166">
    <property type="term" value="F:nucleotide binding"/>
    <property type="evidence" value="ECO:0007669"/>
    <property type="project" value="InterPro"/>
</dbReference>
<keyword evidence="5 12" id="KW-0235">DNA replication</keyword>
<dbReference type="EC" id="2.7.7.7" evidence="12"/>
<dbReference type="InterPro" id="IPR043502">
    <property type="entry name" value="DNA/RNA_pol_sf"/>
</dbReference>
<dbReference type="SUPFAM" id="SSF56672">
    <property type="entry name" value="DNA/RNA polymerases"/>
    <property type="match status" value="1"/>
</dbReference>
<organism evidence="18 19">
    <name type="scientific">Talaromyces marneffei (strain ATCC 18224 / CBS 334.59 / QM 7333)</name>
    <name type="common">Penicillium marneffei</name>
    <dbReference type="NCBI Taxonomy" id="441960"/>
    <lineage>
        <taxon>Eukaryota</taxon>
        <taxon>Fungi</taxon>
        <taxon>Dikarya</taxon>
        <taxon>Ascomycota</taxon>
        <taxon>Pezizomycotina</taxon>
        <taxon>Eurotiomycetes</taxon>
        <taxon>Eurotiomycetidae</taxon>
        <taxon>Eurotiales</taxon>
        <taxon>Trichocomaceae</taxon>
        <taxon>Talaromyces</taxon>
        <taxon>Talaromyces sect. Talaromyces</taxon>
    </lineage>
</organism>
<keyword evidence="10 12" id="KW-0238">DNA-binding</keyword>
<feature type="region of interest" description="Disordered" evidence="13">
    <location>
        <begin position="164"/>
        <end position="310"/>
    </location>
</feature>
<dbReference type="GO" id="GO:0008270">
    <property type="term" value="F:zinc ion binding"/>
    <property type="evidence" value="ECO:0007669"/>
    <property type="project" value="UniProtKB-KW"/>
</dbReference>
<feature type="domain" description="DNA polymerase alpha catalytic subunit N-terminal" evidence="17">
    <location>
        <begin position="9"/>
        <end position="73"/>
    </location>
</feature>
<name>B6QP40_TALMQ</name>
<evidence type="ECO:0000259" key="16">
    <source>
        <dbReference type="Pfam" id="PF08996"/>
    </source>
</evidence>
<dbReference type="FunFam" id="3.30.420.10:FF:000036">
    <property type="entry name" value="DNA polymerase"/>
    <property type="match status" value="1"/>
</dbReference>
<dbReference type="InterPro" id="IPR038256">
    <property type="entry name" value="Pol_alpha_znc_sf"/>
</dbReference>
<dbReference type="FunFam" id="3.30.70.2820:FF:000001">
    <property type="entry name" value="DNA polymerase"/>
    <property type="match status" value="1"/>
</dbReference>
<dbReference type="InterPro" id="IPR023211">
    <property type="entry name" value="DNA_pol_palm_dom_sf"/>
</dbReference>
<keyword evidence="19" id="KW-1185">Reference proteome</keyword>
<dbReference type="Pfam" id="PF12254">
    <property type="entry name" value="DNA_pol_alpha_N"/>
    <property type="match status" value="1"/>
</dbReference>
<dbReference type="FunFam" id="1.10.287.690:FF:000003">
    <property type="entry name" value="DNA polymerase"/>
    <property type="match status" value="1"/>
</dbReference>
<dbReference type="Pfam" id="PF03104">
    <property type="entry name" value="DNA_pol_B_exo1"/>
    <property type="match status" value="1"/>
</dbReference>
<evidence type="ECO:0000259" key="17">
    <source>
        <dbReference type="Pfam" id="PF12254"/>
    </source>
</evidence>
<dbReference type="Gene3D" id="3.30.420.10">
    <property type="entry name" value="Ribonuclease H-like superfamily/Ribonuclease H"/>
    <property type="match status" value="1"/>
</dbReference>
<evidence type="ECO:0000256" key="7">
    <source>
        <dbReference type="ARBA" id="ARBA00022771"/>
    </source>
</evidence>
<evidence type="ECO:0000256" key="5">
    <source>
        <dbReference type="ARBA" id="ARBA00022705"/>
    </source>
</evidence>
<evidence type="ECO:0000256" key="8">
    <source>
        <dbReference type="ARBA" id="ARBA00022833"/>
    </source>
</evidence>
<dbReference type="InterPro" id="IPR045846">
    <property type="entry name" value="POLBc_alpha"/>
</dbReference>
<protein>
    <recommendedName>
        <fullName evidence="12">DNA polymerase</fullName>
        <ecNumber evidence="12">2.7.7.7</ecNumber>
    </recommendedName>
</protein>
<evidence type="ECO:0000313" key="19">
    <source>
        <dbReference type="Proteomes" id="UP000001294"/>
    </source>
</evidence>
<dbReference type="SUPFAM" id="SSF53098">
    <property type="entry name" value="Ribonuclease H-like"/>
    <property type="match status" value="1"/>
</dbReference>
<dbReference type="InterPro" id="IPR012337">
    <property type="entry name" value="RNaseH-like_sf"/>
</dbReference>
<dbReference type="InterPro" id="IPR006134">
    <property type="entry name" value="DNA-dir_DNA_pol_B_multi_dom"/>
</dbReference>
<dbReference type="STRING" id="441960.B6QP40"/>
<dbReference type="Pfam" id="PF00136">
    <property type="entry name" value="DNA_pol_B"/>
    <property type="match status" value="1"/>
</dbReference>
<dbReference type="FunFam" id="1.10.3200.20:FF:000002">
    <property type="entry name" value="DNA polymerase"/>
    <property type="match status" value="1"/>
</dbReference>
<dbReference type="GO" id="GO:0005658">
    <property type="term" value="C:alpha DNA polymerase:primase complex"/>
    <property type="evidence" value="ECO:0007669"/>
    <property type="project" value="UniProtKB-ARBA"/>
</dbReference>
<feature type="compositionally biased region" description="Acidic residues" evidence="13">
    <location>
        <begin position="205"/>
        <end position="225"/>
    </location>
</feature>
<evidence type="ECO:0000256" key="12">
    <source>
        <dbReference type="RuleBase" id="RU000442"/>
    </source>
</evidence>
<dbReference type="Gene3D" id="2.40.50.730">
    <property type="match status" value="1"/>
</dbReference>
<feature type="compositionally biased region" description="Acidic residues" evidence="13">
    <location>
        <begin position="255"/>
        <end position="264"/>
    </location>
</feature>
<reference evidence="19" key="1">
    <citation type="journal article" date="2015" name="Genome Announc.">
        <title>Genome sequence of the AIDS-associated pathogen Penicillium marneffei (ATCC18224) and its near taxonomic relative Talaromyces stipitatus (ATCC10500).</title>
        <authorList>
            <person name="Nierman W.C."/>
            <person name="Fedorova-Abrams N.D."/>
            <person name="Andrianopoulos A."/>
        </authorList>
    </citation>
    <scope>NUCLEOTIDE SEQUENCE [LARGE SCALE GENOMIC DNA]</scope>
    <source>
        <strain evidence="19">ATCC 18224 / CBS 334.59 / QM 7333</strain>
    </source>
</reference>
<feature type="domain" description="DNA-directed DNA polymerase family B multifunctional" evidence="14">
    <location>
        <begin position="787"/>
        <end position="1231"/>
    </location>
</feature>
<keyword evidence="4 12" id="KW-0548">Nucleotidyltransferase</keyword>
<dbReference type="InterPro" id="IPR024647">
    <property type="entry name" value="DNA_pol_a_cat_su_N"/>
</dbReference>
<dbReference type="Gene3D" id="1.10.132.60">
    <property type="entry name" value="DNA polymerase family B, C-terminal domain"/>
    <property type="match status" value="1"/>
</dbReference>
<evidence type="ECO:0000256" key="11">
    <source>
        <dbReference type="ARBA" id="ARBA00023242"/>
    </source>
</evidence>
<dbReference type="FunFam" id="1.10.132.60:FF:000004">
    <property type="entry name" value="DNA polymerase"/>
    <property type="match status" value="1"/>
</dbReference>
<keyword evidence="8" id="KW-0862">Zinc</keyword>
<dbReference type="CDD" id="cd05776">
    <property type="entry name" value="DNA_polB_alpha_exo"/>
    <property type="match status" value="1"/>
</dbReference>
<dbReference type="InterPro" id="IPR036397">
    <property type="entry name" value="RNaseH_sf"/>
</dbReference>
<evidence type="ECO:0000259" key="15">
    <source>
        <dbReference type="Pfam" id="PF03104"/>
    </source>
</evidence>
<accession>B6QP40</accession>
<feature type="compositionally biased region" description="Acidic residues" evidence="13">
    <location>
        <begin position="57"/>
        <end position="66"/>
    </location>
</feature>
<dbReference type="InterPro" id="IPR017964">
    <property type="entry name" value="DNA-dir_DNA_pol_B_CS"/>
</dbReference>
<keyword evidence="6" id="KW-0479">Metal-binding</keyword>
<comment type="similarity">
    <text evidence="2 12">Belongs to the DNA polymerase type-B family.</text>
</comment>
<sequence>MSATARAKLAELKALRASGKKRLSTYEVEDQGSIYDEVDEEGYKKVVRKRLDEDDFVVDDNGEGYADDGREVWNEDRVEYSDSEEDDDLPARGKAAKRKREQEKQRKEKINNGISKYFNTSSALTAPKPKPVATAEDEAFMADLLGDVDTNILPSRVPTKNIIKSETRRKVRILSPPLSEKSKLSKSRMRGKGEDTPIPRKQDIDIPDYDDDDGTLALGGDDDENVPMSDAALPSSPISKAVERKSYKNEQDTIKEEDEDEDMMDVAQATGHHDSKSSSVNMTGSKPPPKIKKLPYPSPSSSSPPRAPAEVEATWDNVTSKLNVLSSPATENIGFGKVRAQDVIEEDGSVQFFWLDYTEVNGSLCLFGKVKNKKTGSYVSSFVKVDNILRKLFFLPRENRVKNGHVTDEEVDMEDVYEEVDGMMTKLKVGMHKIKPCTRKYAFELPNIPKEGDYLKLLYPYDKPVLPMDTTGETFSHVFGTNTALFEQFVLWKHVMGPCWLKIGEADFSAATNASWCKFECQVSKPNTITTIPDSELETPPLTLMSLSFRTQLNVKENKQEILVASARIYENVSLPETTPPEKMPCKTFTVMRPSGTSYPIGLEAEVKKQRGVYMLEKNEQFLLSKFLALFERMDPDIIMGHQLQEVDLGILLNRMKEKKTPGWSRVGRLKRTEWPKNFNRGGGFFADRHLIAGRMMCDLANDMGKSLMVKCQSWTLTEMCQLYLSDDHIRSELDNEAALKTWATTKEGLLKYVTHCEADTYFISALVIRLQMLSLTKVLTNLAGNSWARTLTGTRAERNEYILLHEFHRNKYICPDKYSNRQLKALEEKVDDDDDSTDKKKKEKYKGGLVFEPEKGLYDRYVLVMDFNSLYPSIIQEFNICFTTVDRSSTAENENEEQVPEVPSSDQEQGILPRLIANLVTRRREVKKLMKDKRATTEQLALWDTKQMALKLTANSMYGCLGYTQSRFYARPLAMLTTFKGREILRSTKDLAESKQLRVIYGDTDSVMINTNMDTISDALKVGEEFKASVNERYKLLEIDIDNVFRRLLLHAKKKYAAINMTEIDGKYVDKLEVKGLDMKRREYCALSKEVSKRLLDEILSGEDSEVVLNKVHDYLRDVTAQMKEYKIPVQKYVIYTKLSKRPEEYPNKESMPPAQVALREIARGKTIRPNDVIAYIVTSGDSETANLPPPKRSYTLQDVMKPDSELKPDIEYYLLKQIFPPIERLCAPIPGTDPVRIAECLGLDVRKYQINTSRSNSQQDAKIYPLESQIPDSIRFEHSARLSLRCRHCGESSVFEGLSSSPRMCSPHGVVCPNEACANVFSTISIVAQVESQIRAQTAKYYEGWLVCDDSSCGNRTRQMSVYGHRCLGPRGRAEGCLGRMNYEYTEKQMYNQLLYFAGLWDVDKAKSVAAKEASDAKDNIHALAEYNRARFATVKGVVDGYLKKCGRQWVEMDTLFKFMLA</sequence>